<protein>
    <submittedName>
        <fullName evidence="1">Uncharacterized protein</fullName>
    </submittedName>
</protein>
<gene>
    <name evidence="1" type="ORF">ACFFLS_04675</name>
</gene>
<comment type="caution">
    <text evidence="1">The sequence shown here is derived from an EMBL/GenBank/DDBJ whole genome shotgun (WGS) entry which is preliminary data.</text>
</comment>
<keyword evidence="2" id="KW-1185">Reference proteome</keyword>
<accession>A0ABV6BLL4</accession>
<sequence>MNLGKELFIKALENIDFDYKSSTFKVTDKSIVFFEEIGLSTELVESRYR</sequence>
<reference evidence="1 2" key="1">
    <citation type="submission" date="2024-09" db="EMBL/GenBank/DDBJ databases">
        <authorList>
            <person name="Sun Q."/>
            <person name="Mori K."/>
        </authorList>
    </citation>
    <scope>NUCLEOTIDE SEQUENCE [LARGE SCALE GENOMIC DNA]</scope>
    <source>
        <strain evidence="1 2">CGMCC 1.12926</strain>
    </source>
</reference>
<dbReference type="Proteomes" id="UP001589734">
    <property type="component" value="Unassembled WGS sequence"/>
</dbReference>
<name>A0ABV6BLL4_9FLAO</name>
<evidence type="ECO:0000313" key="2">
    <source>
        <dbReference type="Proteomes" id="UP001589734"/>
    </source>
</evidence>
<dbReference type="EMBL" id="JBHLYW010000005">
    <property type="protein sequence ID" value="MFC0076320.1"/>
    <property type="molecule type" value="Genomic_DNA"/>
</dbReference>
<dbReference type="RefSeq" id="WP_379684041.1">
    <property type="nucleotide sequence ID" value="NZ_JBHLYW010000005.1"/>
</dbReference>
<evidence type="ECO:0000313" key="1">
    <source>
        <dbReference type="EMBL" id="MFC0076320.1"/>
    </source>
</evidence>
<organism evidence="1 2">
    <name type="scientific">Flavobacterium procerum</name>
    <dbReference type="NCBI Taxonomy" id="1455569"/>
    <lineage>
        <taxon>Bacteria</taxon>
        <taxon>Pseudomonadati</taxon>
        <taxon>Bacteroidota</taxon>
        <taxon>Flavobacteriia</taxon>
        <taxon>Flavobacteriales</taxon>
        <taxon>Flavobacteriaceae</taxon>
        <taxon>Flavobacterium</taxon>
    </lineage>
</organism>
<proteinExistence type="predicted"/>